<dbReference type="AlphaFoldDB" id="A0A7V7PQL4"/>
<dbReference type="RefSeq" id="WP_150968848.1">
    <property type="nucleotide sequence ID" value="NZ_VZDO01000004.1"/>
</dbReference>
<evidence type="ECO:0000313" key="2">
    <source>
        <dbReference type="EMBL" id="KAB0680696.1"/>
    </source>
</evidence>
<accession>A0A7V7PQL4</accession>
<protein>
    <submittedName>
        <fullName evidence="2">Uncharacterized protein</fullName>
    </submittedName>
</protein>
<keyword evidence="1" id="KW-1133">Transmembrane helix</keyword>
<keyword evidence="3" id="KW-1185">Reference proteome</keyword>
<feature type="transmembrane region" description="Helical" evidence="1">
    <location>
        <begin position="6"/>
        <end position="25"/>
    </location>
</feature>
<evidence type="ECO:0000256" key="1">
    <source>
        <dbReference type="SAM" id="Phobius"/>
    </source>
</evidence>
<gene>
    <name evidence="2" type="ORF">F6X38_06725</name>
</gene>
<name>A0A7V7PQL4_9HYPH</name>
<dbReference type="EMBL" id="VZDO01000004">
    <property type="protein sequence ID" value="KAB0680696.1"/>
    <property type="molecule type" value="Genomic_DNA"/>
</dbReference>
<keyword evidence="1" id="KW-0472">Membrane</keyword>
<comment type="caution">
    <text evidence="2">The sequence shown here is derived from an EMBL/GenBank/DDBJ whole genome shotgun (WGS) entry which is preliminary data.</text>
</comment>
<evidence type="ECO:0000313" key="3">
    <source>
        <dbReference type="Proteomes" id="UP000432089"/>
    </source>
</evidence>
<sequence>MTAPWLRWLSLFVGIGVGVSLFLGWKWYAYVTNTTSPYDEVGIELNNTVPQGMRDWGCARLQASFAGAVPPYGCAGPDGGWRVSPPGP</sequence>
<proteinExistence type="predicted"/>
<dbReference type="Proteomes" id="UP000432089">
    <property type="component" value="Unassembled WGS sequence"/>
</dbReference>
<organism evidence="2 3">
    <name type="scientific">Plantimonas leprariae</name>
    <dbReference type="NCBI Taxonomy" id="2615207"/>
    <lineage>
        <taxon>Bacteria</taxon>
        <taxon>Pseudomonadati</taxon>
        <taxon>Pseudomonadota</taxon>
        <taxon>Alphaproteobacteria</taxon>
        <taxon>Hyphomicrobiales</taxon>
        <taxon>Aurantimonadaceae</taxon>
        <taxon>Plantimonas</taxon>
    </lineage>
</organism>
<reference evidence="2 3" key="1">
    <citation type="submission" date="2019-09" db="EMBL/GenBank/DDBJ databases">
        <title>YIM 132180 draft genome.</title>
        <authorList>
            <person name="Zhang K."/>
        </authorList>
    </citation>
    <scope>NUCLEOTIDE SEQUENCE [LARGE SCALE GENOMIC DNA]</scope>
    <source>
        <strain evidence="2 3">YIM 132180</strain>
    </source>
</reference>
<keyword evidence="1" id="KW-0812">Transmembrane</keyword>